<dbReference type="InterPro" id="IPR012678">
    <property type="entry name" value="Ribosomal_uL23/eL15/eS24_sf"/>
</dbReference>
<protein>
    <recommendedName>
        <fullName evidence="4">50S ribosomal protein L23</fullName>
    </recommendedName>
</protein>
<dbReference type="Proteomes" id="UP000278733">
    <property type="component" value="Chromosome"/>
</dbReference>
<dbReference type="InterPro" id="IPR013025">
    <property type="entry name" value="Ribosomal_uL23-like"/>
</dbReference>
<dbReference type="KEGG" id="rpne:NCTC8284_00663"/>
<dbReference type="InterPro" id="IPR012677">
    <property type="entry name" value="Nucleotide-bd_a/b_plait_sf"/>
</dbReference>
<dbReference type="STRING" id="758.GCA_000730685_01619"/>
<keyword evidence="2 5" id="KW-0689">Ribosomal protein</keyword>
<dbReference type="Pfam" id="PF00276">
    <property type="entry name" value="Ribosomal_L23"/>
    <property type="match status" value="1"/>
</dbReference>
<dbReference type="AlphaFoldDB" id="A0A3S4VZZ3"/>
<sequence>MDANKAEIAAAVAQLFEVKVDSVRTVVVKGKTKRRGTKMGRRSDWKKLM</sequence>
<keyword evidence="3" id="KW-0687">Ribonucleoprotein</keyword>
<evidence type="ECO:0000256" key="2">
    <source>
        <dbReference type="ARBA" id="ARBA00022980"/>
    </source>
</evidence>
<dbReference type="GO" id="GO:0006412">
    <property type="term" value="P:translation"/>
    <property type="evidence" value="ECO:0007669"/>
    <property type="project" value="InterPro"/>
</dbReference>
<reference evidence="5 6" key="1">
    <citation type="submission" date="2018-12" db="EMBL/GenBank/DDBJ databases">
        <authorList>
            <consortium name="Pathogen Informatics"/>
        </authorList>
    </citation>
    <scope>NUCLEOTIDE SEQUENCE [LARGE SCALE GENOMIC DNA]</scope>
    <source>
        <strain evidence="5 6">NCTC8284</strain>
    </source>
</reference>
<organism evidence="5 6">
    <name type="scientific">Rodentibacter pneumotropicus</name>
    <dbReference type="NCBI Taxonomy" id="758"/>
    <lineage>
        <taxon>Bacteria</taxon>
        <taxon>Pseudomonadati</taxon>
        <taxon>Pseudomonadota</taxon>
        <taxon>Gammaproteobacteria</taxon>
        <taxon>Pasteurellales</taxon>
        <taxon>Pasteurellaceae</taxon>
        <taxon>Rodentibacter</taxon>
    </lineage>
</organism>
<dbReference type="GO" id="GO:1990904">
    <property type="term" value="C:ribonucleoprotein complex"/>
    <property type="evidence" value="ECO:0007669"/>
    <property type="project" value="UniProtKB-KW"/>
</dbReference>
<gene>
    <name evidence="5" type="primary">rplW_2</name>
    <name evidence="5" type="ORF">NCTC8284_00663</name>
</gene>
<evidence type="ECO:0000313" key="6">
    <source>
        <dbReference type="Proteomes" id="UP000278733"/>
    </source>
</evidence>
<dbReference type="EMBL" id="LR134405">
    <property type="protein sequence ID" value="VEH65518.1"/>
    <property type="molecule type" value="Genomic_DNA"/>
</dbReference>
<name>A0A3S4VZZ3_9PAST</name>
<dbReference type="GO" id="GO:0005840">
    <property type="term" value="C:ribosome"/>
    <property type="evidence" value="ECO:0007669"/>
    <property type="project" value="UniProtKB-KW"/>
</dbReference>
<dbReference type="GO" id="GO:0003735">
    <property type="term" value="F:structural constituent of ribosome"/>
    <property type="evidence" value="ECO:0007669"/>
    <property type="project" value="InterPro"/>
</dbReference>
<dbReference type="SUPFAM" id="SSF54189">
    <property type="entry name" value="Ribosomal proteins S24e, L23 and L15e"/>
    <property type="match status" value="1"/>
</dbReference>
<accession>A0A3S4VZZ3</accession>
<proteinExistence type="inferred from homology"/>
<evidence type="ECO:0000256" key="1">
    <source>
        <dbReference type="ARBA" id="ARBA00006700"/>
    </source>
</evidence>
<dbReference type="Gene3D" id="3.30.70.330">
    <property type="match status" value="1"/>
</dbReference>
<evidence type="ECO:0000256" key="3">
    <source>
        <dbReference type="ARBA" id="ARBA00023274"/>
    </source>
</evidence>
<comment type="similarity">
    <text evidence="1">Belongs to the universal ribosomal protein uL23 family.</text>
</comment>
<evidence type="ECO:0000313" key="5">
    <source>
        <dbReference type="EMBL" id="VEH65518.1"/>
    </source>
</evidence>
<evidence type="ECO:0000256" key="4">
    <source>
        <dbReference type="ARBA" id="ARBA00035481"/>
    </source>
</evidence>